<sequence>QRRRRASPSRSLRRGGGATAESDATDAPPNPIEKKRATRSTTGRALLQGGSAQNITSGSDVVAQEDAKVVADNVQAPRPFCCPKSKKG</sequence>
<evidence type="ECO:0000313" key="3">
    <source>
        <dbReference type="Proteomes" id="UP000265520"/>
    </source>
</evidence>
<evidence type="ECO:0000313" key="2">
    <source>
        <dbReference type="EMBL" id="MCI60718.1"/>
    </source>
</evidence>
<feature type="compositionally biased region" description="Basic residues" evidence="1">
    <location>
        <begin position="1"/>
        <end position="13"/>
    </location>
</feature>
<protein>
    <submittedName>
        <fullName evidence="2">Uncharacterized protein</fullName>
    </submittedName>
</protein>
<dbReference type="Proteomes" id="UP000265520">
    <property type="component" value="Unassembled WGS sequence"/>
</dbReference>
<reference evidence="2 3" key="1">
    <citation type="journal article" date="2018" name="Front. Plant Sci.">
        <title>Red Clover (Trifolium pratense) and Zigzag Clover (T. medium) - A Picture of Genomic Similarities and Differences.</title>
        <authorList>
            <person name="Dluhosova J."/>
            <person name="Istvanek J."/>
            <person name="Nedelnik J."/>
            <person name="Repkova J."/>
        </authorList>
    </citation>
    <scope>NUCLEOTIDE SEQUENCE [LARGE SCALE GENOMIC DNA]</scope>
    <source>
        <strain evidence="3">cv. 10/8</strain>
        <tissue evidence="2">Leaf</tissue>
    </source>
</reference>
<organism evidence="2 3">
    <name type="scientific">Trifolium medium</name>
    <dbReference type="NCBI Taxonomy" id="97028"/>
    <lineage>
        <taxon>Eukaryota</taxon>
        <taxon>Viridiplantae</taxon>
        <taxon>Streptophyta</taxon>
        <taxon>Embryophyta</taxon>
        <taxon>Tracheophyta</taxon>
        <taxon>Spermatophyta</taxon>
        <taxon>Magnoliopsida</taxon>
        <taxon>eudicotyledons</taxon>
        <taxon>Gunneridae</taxon>
        <taxon>Pentapetalae</taxon>
        <taxon>rosids</taxon>
        <taxon>fabids</taxon>
        <taxon>Fabales</taxon>
        <taxon>Fabaceae</taxon>
        <taxon>Papilionoideae</taxon>
        <taxon>50 kb inversion clade</taxon>
        <taxon>NPAAA clade</taxon>
        <taxon>Hologalegina</taxon>
        <taxon>IRL clade</taxon>
        <taxon>Trifolieae</taxon>
        <taxon>Trifolium</taxon>
    </lineage>
</organism>
<comment type="caution">
    <text evidence="2">The sequence shown here is derived from an EMBL/GenBank/DDBJ whole genome shotgun (WGS) entry which is preliminary data.</text>
</comment>
<feature type="non-terminal residue" evidence="2">
    <location>
        <position position="88"/>
    </location>
</feature>
<feature type="compositionally biased region" description="Polar residues" evidence="1">
    <location>
        <begin position="50"/>
        <end position="59"/>
    </location>
</feature>
<accession>A0A392TI88</accession>
<name>A0A392TI88_9FABA</name>
<dbReference type="AlphaFoldDB" id="A0A392TI88"/>
<dbReference type="EMBL" id="LXQA010586873">
    <property type="protein sequence ID" value="MCI60718.1"/>
    <property type="molecule type" value="Genomic_DNA"/>
</dbReference>
<proteinExistence type="predicted"/>
<keyword evidence="3" id="KW-1185">Reference proteome</keyword>
<evidence type="ECO:0000256" key="1">
    <source>
        <dbReference type="SAM" id="MobiDB-lite"/>
    </source>
</evidence>
<feature type="region of interest" description="Disordered" evidence="1">
    <location>
        <begin position="1"/>
        <end position="60"/>
    </location>
</feature>
<feature type="non-terminal residue" evidence="2">
    <location>
        <position position="1"/>
    </location>
</feature>